<proteinExistence type="inferred from homology"/>
<dbReference type="Proteomes" id="UP000799778">
    <property type="component" value="Unassembled WGS sequence"/>
</dbReference>
<protein>
    <recommendedName>
        <fullName evidence="6">Large ribosomal subunit protein mL49</fullName>
    </recommendedName>
</protein>
<evidence type="ECO:0000256" key="2">
    <source>
        <dbReference type="ARBA" id="ARBA00005677"/>
    </source>
</evidence>
<dbReference type="GO" id="GO:0006412">
    <property type="term" value="P:translation"/>
    <property type="evidence" value="ECO:0007669"/>
    <property type="project" value="InterPro"/>
</dbReference>
<organism evidence="8 9">
    <name type="scientific">Aaosphaeria arxii CBS 175.79</name>
    <dbReference type="NCBI Taxonomy" id="1450172"/>
    <lineage>
        <taxon>Eukaryota</taxon>
        <taxon>Fungi</taxon>
        <taxon>Dikarya</taxon>
        <taxon>Ascomycota</taxon>
        <taxon>Pezizomycotina</taxon>
        <taxon>Dothideomycetes</taxon>
        <taxon>Pleosporomycetidae</taxon>
        <taxon>Pleosporales</taxon>
        <taxon>Pleosporales incertae sedis</taxon>
        <taxon>Aaosphaeria</taxon>
    </lineage>
</organism>
<dbReference type="PANTHER" id="PTHR13477:SF0">
    <property type="entry name" value="LARGE RIBOSOMAL SUBUNIT PROTEIN ML49"/>
    <property type="match status" value="1"/>
</dbReference>
<feature type="region of interest" description="Disordered" evidence="7">
    <location>
        <begin position="33"/>
        <end position="145"/>
    </location>
</feature>
<dbReference type="PANTHER" id="PTHR13477">
    <property type="entry name" value="MITOCHONDRIAL 39S RIBOSOMAL PROTEIN L49"/>
    <property type="match status" value="1"/>
</dbReference>
<sequence length="232" mass="25000">MSRIQPIMAFLRPAVAPRSAIFRPMMRFSSAARFNAEEPATPAKSPSTKAPPPPSSPKEAARAADLAAAEALTDGDSAQAPAPKPVLPSDHTNPSQTTAQTDSVPVSSGRAAASNIAQVSKPKAQTSKTAKENKATSTPQSTTTLELPPAKYHVERSKSGNLPVYQDYKRGGNLHLTTIRKITGDRSALRDELRVLLGKKDEDVKINQLTKHVTIKGHHRAEVLKFLELRVM</sequence>
<name>A0A6A5XEZ4_9PLEO</name>
<evidence type="ECO:0000256" key="4">
    <source>
        <dbReference type="ARBA" id="ARBA00023128"/>
    </source>
</evidence>
<evidence type="ECO:0000256" key="5">
    <source>
        <dbReference type="ARBA" id="ARBA00023274"/>
    </source>
</evidence>
<dbReference type="EMBL" id="ML978074">
    <property type="protein sequence ID" value="KAF2011672.1"/>
    <property type="molecule type" value="Genomic_DNA"/>
</dbReference>
<feature type="compositionally biased region" description="Polar residues" evidence="7">
    <location>
        <begin position="135"/>
        <end position="145"/>
    </location>
</feature>
<dbReference type="GO" id="GO:0005762">
    <property type="term" value="C:mitochondrial large ribosomal subunit"/>
    <property type="evidence" value="ECO:0007669"/>
    <property type="project" value="TreeGrafter"/>
</dbReference>
<dbReference type="GO" id="GO:0003735">
    <property type="term" value="F:structural constituent of ribosome"/>
    <property type="evidence" value="ECO:0007669"/>
    <property type="project" value="InterPro"/>
</dbReference>
<reference evidence="8" key="1">
    <citation type="journal article" date="2020" name="Stud. Mycol.">
        <title>101 Dothideomycetes genomes: a test case for predicting lifestyles and emergence of pathogens.</title>
        <authorList>
            <person name="Haridas S."/>
            <person name="Albert R."/>
            <person name="Binder M."/>
            <person name="Bloem J."/>
            <person name="Labutti K."/>
            <person name="Salamov A."/>
            <person name="Andreopoulos B."/>
            <person name="Baker S."/>
            <person name="Barry K."/>
            <person name="Bills G."/>
            <person name="Bluhm B."/>
            <person name="Cannon C."/>
            <person name="Castanera R."/>
            <person name="Culley D."/>
            <person name="Daum C."/>
            <person name="Ezra D."/>
            <person name="Gonzalez J."/>
            <person name="Henrissat B."/>
            <person name="Kuo A."/>
            <person name="Liang C."/>
            <person name="Lipzen A."/>
            <person name="Lutzoni F."/>
            <person name="Magnuson J."/>
            <person name="Mondo S."/>
            <person name="Nolan M."/>
            <person name="Ohm R."/>
            <person name="Pangilinan J."/>
            <person name="Park H.-J."/>
            <person name="Ramirez L."/>
            <person name="Alfaro M."/>
            <person name="Sun H."/>
            <person name="Tritt A."/>
            <person name="Yoshinaga Y."/>
            <person name="Zwiers L.-H."/>
            <person name="Turgeon B."/>
            <person name="Goodwin S."/>
            <person name="Spatafora J."/>
            <person name="Crous P."/>
            <person name="Grigoriev I."/>
        </authorList>
    </citation>
    <scope>NUCLEOTIDE SEQUENCE</scope>
    <source>
        <strain evidence="8">CBS 175.79</strain>
    </source>
</reference>
<feature type="compositionally biased region" description="Low complexity" evidence="7">
    <location>
        <begin position="63"/>
        <end position="72"/>
    </location>
</feature>
<dbReference type="OrthoDB" id="19439at2759"/>
<accession>A0A6A5XEZ4</accession>
<gene>
    <name evidence="8" type="ORF">BU24DRAFT_426754</name>
</gene>
<dbReference type="GeneID" id="54286443"/>
<keyword evidence="5" id="KW-0687">Ribonucleoprotein</keyword>
<evidence type="ECO:0000256" key="6">
    <source>
        <dbReference type="ARBA" id="ARBA00035191"/>
    </source>
</evidence>
<dbReference type="InterPro" id="IPR007740">
    <property type="entry name" value="Ribosomal_mL49"/>
</dbReference>
<evidence type="ECO:0000313" key="8">
    <source>
        <dbReference type="EMBL" id="KAF2011672.1"/>
    </source>
</evidence>
<dbReference type="AlphaFoldDB" id="A0A6A5XEZ4"/>
<evidence type="ECO:0000256" key="3">
    <source>
        <dbReference type="ARBA" id="ARBA00022980"/>
    </source>
</evidence>
<feature type="compositionally biased region" description="Polar residues" evidence="7">
    <location>
        <begin position="90"/>
        <end position="106"/>
    </location>
</feature>
<evidence type="ECO:0000256" key="7">
    <source>
        <dbReference type="SAM" id="MobiDB-lite"/>
    </source>
</evidence>
<feature type="compositionally biased region" description="Polar residues" evidence="7">
    <location>
        <begin position="115"/>
        <end position="128"/>
    </location>
</feature>
<evidence type="ECO:0000313" key="9">
    <source>
        <dbReference type="Proteomes" id="UP000799778"/>
    </source>
</evidence>
<evidence type="ECO:0000256" key="1">
    <source>
        <dbReference type="ARBA" id="ARBA00004173"/>
    </source>
</evidence>
<keyword evidence="4" id="KW-0496">Mitochondrion</keyword>
<keyword evidence="3" id="KW-0689">Ribosomal protein</keyword>
<keyword evidence="9" id="KW-1185">Reference proteome</keyword>
<dbReference type="Pfam" id="PF05046">
    <property type="entry name" value="Img2"/>
    <property type="match status" value="1"/>
</dbReference>
<comment type="subcellular location">
    <subcellularLocation>
        <location evidence="1">Mitochondrion</location>
    </subcellularLocation>
</comment>
<dbReference type="Gene3D" id="3.30.780.10">
    <property type="entry name" value="SUI1-like domain"/>
    <property type="match status" value="1"/>
</dbReference>
<comment type="similarity">
    <text evidence="2">Belongs to the mitochondrion-specific ribosomal protein mL49 family.</text>
</comment>
<feature type="compositionally biased region" description="Low complexity" evidence="7">
    <location>
        <begin position="39"/>
        <end position="48"/>
    </location>
</feature>
<dbReference type="RefSeq" id="XP_033380011.1">
    <property type="nucleotide sequence ID" value="XM_033529046.1"/>
</dbReference>